<gene>
    <name evidence="1" type="ORF">KY290_000667</name>
</gene>
<organism evidence="1 2">
    <name type="scientific">Solanum tuberosum</name>
    <name type="common">Potato</name>
    <dbReference type="NCBI Taxonomy" id="4113"/>
    <lineage>
        <taxon>Eukaryota</taxon>
        <taxon>Viridiplantae</taxon>
        <taxon>Streptophyta</taxon>
        <taxon>Embryophyta</taxon>
        <taxon>Tracheophyta</taxon>
        <taxon>Spermatophyta</taxon>
        <taxon>Magnoliopsida</taxon>
        <taxon>eudicotyledons</taxon>
        <taxon>Gunneridae</taxon>
        <taxon>Pentapetalae</taxon>
        <taxon>asterids</taxon>
        <taxon>lamiids</taxon>
        <taxon>Solanales</taxon>
        <taxon>Solanaceae</taxon>
        <taxon>Solanoideae</taxon>
        <taxon>Solaneae</taxon>
        <taxon>Solanum</taxon>
    </lineage>
</organism>
<protein>
    <submittedName>
        <fullName evidence="1">Uncharacterized protein</fullName>
    </submittedName>
</protein>
<accession>A0ABQ7WJZ2</accession>
<evidence type="ECO:0000313" key="2">
    <source>
        <dbReference type="Proteomes" id="UP000826656"/>
    </source>
</evidence>
<keyword evidence="2" id="KW-1185">Reference proteome</keyword>
<comment type="caution">
    <text evidence="1">The sequence shown here is derived from an EMBL/GenBank/DDBJ whole genome shotgun (WGS) entry which is preliminary data.</text>
</comment>
<evidence type="ECO:0000313" key="1">
    <source>
        <dbReference type="EMBL" id="KAH0781069.1"/>
    </source>
</evidence>
<sequence>MNETFHGSLSWTLHRYAPYVDLDDNKAFLLEGSRQVGLVPEDDLMEEDLKKKSNRLTYEHKKEEEFSLTTTYRNQAIYRF</sequence>
<proteinExistence type="predicted"/>
<name>A0ABQ7WJZ2_SOLTU</name>
<dbReference type="Proteomes" id="UP000826656">
    <property type="component" value="Unassembled WGS sequence"/>
</dbReference>
<dbReference type="EMBL" id="JAIVGD010000001">
    <property type="protein sequence ID" value="KAH0781069.1"/>
    <property type="molecule type" value="Genomic_DNA"/>
</dbReference>
<reference evidence="1 2" key="1">
    <citation type="journal article" date="2021" name="bioRxiv">
        <title>Chromosome-scale and haplotype-resolved genome assembly of a tetraploid potato cultivar.</title>
        <authorList>
            <person name="Sun H."/>
            <person name="Jiao W.-B."/>
            <person name="Krause K."/>
            <person name="Campoy J.A."/>
            <person name="Goel M."/>
            <person name="Folz-Donahue K."/>
            <person name="Kukat C."/>
            <person name="Huettel B."/>
            <person name="Schneeberger K."/>
        </authorList>
    </citation>
    <scope>NUCLEOTIDE SEQUENCE [LARGE SCALE GENOMIC DNA]</scope>
    <source>
        <strain evidence="1">SolTubOtavaFocal</strain>
        <tissue evidence="1">Leaves</tissue>
    </source>
</reference>